<dbReference type="InterPro" id="IPR036866">
    <property type="entry name" value="RibonucZ/Hydroxyglut_hydro"/>
</dbReference>
<dbReference type="OrthoDB" id="9761531at2"/>
<dbReference type="RefSeq" id="WP_028600286.1">
    <property type="nucleotide sequence ID" value="NZ_BIMM01000120.1"/>
</dbReference>
<proteinExistence type="predicted"/>
<dbReference type="SUPFAM" id="SSF56281">
    <property type="entry name" value="Metallo-hydrolase/oxidoreductase"/>
    <property type="match status" value="1"/>
</dbReference>
<dbReference type="PANTHER" id="PTHR30619:SF1">
    <property type="entry name" value="RECOMBINATION PROTEIN 2"/>
    <property type="match status" value="1"/>
</dbReference>
<dbReference type="PANTHER" id="PTHR30619">
    <property type="entry name" value="DNA INTERNALIZATION/COMPETENCE PROTEIN COMEC/REC2"/>
    <property type="match status" value="1"/>
</dbReference>
<dbReference type="Gene3D" id="3.60.15.10">
    <property type="entry name" value="Ribonuclease Z/Hydroxyacylglutathione hydrolase-like"/>
    <property type="match status" value="1"/>
</dbReference>
<accession>A0A2N5N249</accession>
<evidence type="ECO:0000313" key="6">
    <source>
        <dbReference type="Proteomes" id="UP000234789"/>
    </source>
</evidence>
<reference evidence="5 6" key="1">
    <citation type="submission" date="2017-05" db="EMBL/GenBank/DDBJ databases">
        <title>Functional genome analysis of Paenibacillus pasadenensis strain R16: insights on endophytic life style and antifungal activity.</title>
        <authorList>
            <person name="Passera A."/>
            <person name="Marcolungo L."/>
            <person name="Casati P."/>
            <person name="Brasca M."/>
            <person name="Quaglino F."/>
            <person name="Delledonne M."/>
        </authorList>
    </citation>
    <scope>NUCLEOTIDE SEQUENCE [LARGE SCALE GENOMIC DNA]</scope>
    <source>
        <strain evidence="5 6">R16</strain>
    </source>
</reference>
<keyword evidence="6" id="KW-1185">Reference proteome</keyword>
<comment type="function">
    <text evidence="2">Counteracts the endogenous Pycsar antiviral defense system. Phosphodiesterase that enables metal-dependent hydrolysis of host cyclic nucleotide Pycsar defense signals such as cCMP and cUMP.</text>
</comment>
<dbReference type="AlphaFoldDB" id="A0A2N5N249"/>
<organism evidence="5 6">
    <name type="scientific">Paenibacillus pasadenensis</name>
    <dbReference type="NCBI Taxonomy" id="217090"/>
    <lineage>
        <taxon>Bacteria</taxon>
        <taxon>Bacillati</taxon>
        <taxon>Bacillota</taxon>
        <taxon>Bacilli</taxon>
        <taxon>Bacillales</taxon>
        <taxon>Paenibacillaceae</taxon>
        <taxon>Paenibacillus</taxon>
    </lineage>
</organism>
<comment type="caution">
    <text evidence="5">The sequence shown here is derived from an EMBL/GenBank/DDBJ whole genome shotgun (WGS) entry which is preliminary data.</text>
</comment>
<feature type="domain" description="Metallo-beta-lactamase" evidence="4">
    <location>
        <begin position="15"/>
        <end position="260"/>
    </location>
</feature>
<dbReference type="Pfam" id="PF00753">
    <property type="entry name" value="Lactamase_B"/>
    <property type="match status" value="1"/>
</dbReference>
<evidence type="ECO:0000256" key="1">
    <source>
        <dbReference type="ARBA" id="ARBA00034221"/>
    </source>
</evidence>
<name>A0A2N5N249_9BACL</name>
<dbReference type="EMBL" id="NFEZ01000004">
    <property type="protein sequence ID" value="PLT44399.1"/>
    <property type="molecule type" value="Genomic_DNA"/>
</dbReference>
<comment type="catalytic activity">
    <reaction evidence="1">
        <text>3',5'-cyclic CMP + H2O = CMP + H(+)</text>
        <dbReference type="Rhea" id="RHEA:72675"/>
        <dbReference type="ChEBI" id="CHEBI:15377"/>
        <dbReference type="ChEBI" id="CHEBI:15378"/>
        <dbReference type="ChEBI" id="CHEBI:58003"/>
        <dbReference type="ChEBI" id="CHEBI:60377"/>
    </reaction>
    <physiologicalReaction direction="left-to-right" evidence="1">
        <dbReference type="Rhea" id="RHEA:72676"/>
    </physiologicalReaction>
</comment>
<comment type="catalytic activity">
    <reaction evidence="3">
        <text>3',5'-cyclic UMP + H2O = UMP + H(+)</text>
        <dbReference type="Rhea" id="RHEA:70575"/>
        <dbReference type="ChEBI" id="CHEBI:15377"/>
        <dbReference type="ChEBI" id="CHEBI:15378"/>
        <dbReference type="ChEBI" id="CHEBI:57865"/>
        <dbReference type="ChEBI" id="CHEBI:184387"/>
    </reaction>
    <physiologicalReaction direction="left-to-right" evidence="3">
        <dbReference type="Rhea" id="RHEA:70576"/>
    </physiologicalReaction>
</comment>
<dbReference type="InterPro" id="IPR001279">
    <property type="entry name" value="Metallo-B-lactamas"/>
</dbReference>
<sequence length="315" mass="35391">MNASVHFLNVGWGDAHFIRLPSGALTLIDGGDGSLAEGRDHPLRWMERRGLRRLDAMIVTHLHEDHLNGLLDVVRSVEVALAILPYGLPERAVRFRPELEREASELTRRVCGILETYRELIRLLEARGTEIRWRSRHASAESSVVWEEHGFRLEHLYPWQDDPLPALEVLHSVFDADGRPEEERLAELAGFFDKSNDDSSVYRLTADGDETVGVLFGGDLMEGGWTRLARRSRLASRIWKAPHHGLEDSFQAWLLELVRPEACVIPICAERAEPLAERWNGMLRGSGSRLCLTGSVPPGESLLLARGRIHAEIGG</sequence>
<dbReference type="Proteomes" id="UP000234789">
    <property type="component" value="Unassembled WGS sequence"/>
</dbReference>
<evidence type="ECO:0000256" key="2">
    <source>
        <dbReference type="ARBA" id="ARBA00034301"/>
    </source>
</evidence>
<protein>
    <submittedName>
        <fullName evidence="5">DNA internalization-related competence protein ComEC/Rec2</fullName>
    </submittedName>
</protein>
<evidence type="ECO:0000256" key="3">
    <source>
        <dbReference type="ARBA" id="ARBA00048505"/>
    </source>
</evidence>
<dbReference type="InterPro" id="IPR052159">
    <property type="entry name" value="Competence_DNA_uptake"/>
</dbReference>
<gene>
    <name evidence="5" type="ORF">B8V81_2830</name>
</gene>
<evidence type="ECO:0000313" key="5">
    <source>
        <dbReference type="EMBL" id="PLT44399.1"/>
    </source>
</evidence>
<evidence type="ECO:0000259" key="4">
    <source>
        <dbReference type="Pfam" id="PF00753"/>
    </source>
</evidence>